<keyword evidence="3" id="KW-0472">Membrane</keyword>
<dbReference type="PANTHER" id="PTHR31302:SF31">
    <property type="entry name" value="PHOSPHODIESTERASE YAEI"/>
    <property type="match status" value="1"/>
</dbReference>
<dbReference type="CDD" id="cd07385">
    <property type="entry name" value="MPP_YkuE_C"/>
    <property type="match status" value="1"/>
</dbReference>
<protein>
    <submittedName>
        <fullName evidence="5">Phosphoesterase</fullName>
    </submittedName>
</protein>
<evidence type="ECO:0000256" key="1">
    <source>
        <dbReference type="ARBA" id="ARBA00022723"/>
    </source>
</evidence>
<evidence type="ECO:0000313" key="6">
    <source>
        <dbReference type="Proteomes" id="UP000620064"/>
    </source>
</evidence>
<keyword evidence="2" id="KW-0378">Hydrolase</keyword>
<comment type="caution">
    <text evidence="5">The sequence shown here is derived from an EMBL/GenBank/DDBJ whole genome shotgun (WGS) entry which is preliminary data.</text>
</comment>
<evidence type="ECO:0000256" key="2">
    <source>
        <dbReference type="ARBA" id="ARBA00022801"/>
    </source>
</evidence>
<dbReference type="RefSeq" id="WP_188616085.1">
    <property type="nucleotide sequence ID" value="NZ_BMLV01000001.1"/>
</dbReference>
<keyword evidence="6" id="KW-1185">Reference proteome</keyword>
<dbReference type="InterPro" id="IPR004843">
    <property type="entry name" value="Calcineurin-like_PHP"/>
</dbReference>
<evidence type="ECO:0000256" key="3">
    <source>
        <dbReference type="SAM" id="Phobius"/>
    </source>
</evidence>
<feature type="transmembrane region" description="Helical" evidence="3">
    <location>
        <begin position="68"/>
        <end position="96"/>
    </location>
</feature>
<accession>A0ABQ2NFT3</accession>
<gene>
    <name evidence="5" type="ORF">GCM10010992_00630</name>
</gene>
<proteinExistence type="predicted"/>
<dbReference type="Gene3D" id="3.60.21.10">
    <property type="match status" value="1"/>
</dbReference>
<dbReference type="SUPFAM" id="SSF56300">
    <property type="entry name" value="Metallo-dependent phosphatases"/>
    <property type="match status" value="1"/>
</dbReference>
<keyword evidence="3" id="KW-1133">Transmembrane helix</keyword>
<feature type="transmembrane region" description="Helical" evidence="3">
    <location>
        <begin position="7"/>
        <end position="25"/>
    </location>
</feature>
<dbReference type="InterPro" id="IPR029052">
    <property type="entry name" value="Metallo-depent_PP-like"/>
</dbReference>
<keyword evidence="1" id="KW-0479">Metal-binding</keyword>
<organism evidence="5 6">
    <name type="scientific">Cloacibacterium rupense</name>
    <dbReference type="NCBI Taxonomy" id="517423"/>
    <lineage>
        <taxon>Bacteria</taxon>
        <taxon>Pseudomonadati</taxon>
        <taxon>Bacteroidota</taxon>
        <taxon>Flavobacteriia</taxon>
        <taxon>Flavobacteriales</taxon>
        <taxon>Weeksellaceae</taxon>
    </lineage>
</organism>
<dbReference type="Pfam" id="PF00149">
    <property type="entry name" value="Metallophos"/>
    <property type="match status" value="1"/>
</dbReference>
<dbReference type="Proteomes" id="UP000620064">
    <property type="component" value="Unassembled WGS sequence"/>
</dbReference>
<feature type="transmembrane region" description="Helical" evidence="3">
    <location>
        <begin position="116"/>
        <end position="139"/>
    </location>
</feature>
<dbReference type="InterPro" id="IPR051158">
    <property type="entry name" value="Metallophosphoesterase_sf"/>
</dbReference>
<keyword evidence="3" id="KW-0812">Transmembrane</keyword>
<feature type="transmembrane region" description="Helical" evidence="3">
    <location>
        <begin position="37"/>
        <end position="56"/>
    </location>
</feature>
<name>A0ABQ2NFT3_9FLAO</name>
<reference evidence="6" key="1">
    <citation type="journal article" date="2019" name="Int. J. Syst. Evol. Microbiol.">
        <title>The Global Catalogue of Microorganisms (GCM) 10K type strain sequencing project: providing services to taxonomists for standard genome sequencing and annotation.</title>
        <authorList>
            <consortium name="The Broad Institute Genomics Platform"/>
            <consortium name="The Broad Institute Genome Sequencing Center for Infectious Disease"/>
            <person name="Wu L."/>
            <person name="Ma J."/>
        </authorList>
    </citation>
    <scope>NUCLEOTIDE SEQUENCE [LARGE SCALE GENOMIC DNA]</scope>
    <source>
        <strain evidence="6">CGMCC 1.7656</strain>
    </source>
</reference>
<dbReference type="EMBL" id="BMLV01000001">
    <property type="protein sequence ID" value="GGP01127.1"/>
    <property type="molecule type" value="Genomic_DNA"/>
</dbReference>
<feature type="domain" description="Calcineurin-like phosphoesterase" evidence="4">
    <location>
        <begin position="163"/>
        <end position="343"/>
    </location>
</feature>
<sequence length="403" mass="46395">MSVQNRFLLLFGILFLIEFYVYQAFKNLVSNSWLRFGYWVITLLIYGFTLYQMLTFNRASRDHHQVQLLLSLVMIFMLPKFIALIFLLIGDISRIFEFGFKYFTLEQKHFPERRKFISTTALATAGIFSALVIDGIVFGKYRHTARKVKLKLKNLPESFKGYKIVQISDVHSGSFFNPEKLQPAIDLINEQDADLVLFTGDMVNNYAEEFLPFVPLFKSIKAKDGKFSILGNHDYGDYGAWNSKEEKAQNIPNLKKYEKEAGFTLLKNEHISIEKNGEKIYILGVENWGIPPFPQFGDLDQAARGIPRDAVKILMSHDPTHFDEVVKHHPSNIQLTLSGHTHGMQFGIDLKNFKWSPVKFKYPKWADLYESAGKYLYVNRGFGVLAFPGRVGVKPEITVFELS</sequence>
<evidence type="ECO:0000313" key="5">
    <source>
        <dbReference type="EMBL" id="GGP01127.1"/>
    </source>
</evidence>
<dbReference type="PANTHER" id="PTHR31302">
    <property type="entry name" value="TRANSMEMBRANE PROTEIN WITH METALLOPHOSPHOESTERASE DOMAIN-RELATED"/>
    <property type="match status" value="1"/>
</dbReference>
<evidence type="ECO:0000259" key="4">
    <source>
        <dbReference type="Pfam" id="PF00149"/>
    </source>
</evidence>